<keyword evidence="2" id="KW-1185">Reference proteome</keyword>
<dbReference type="EMBL" id="BLLK01000069">
    <property type="protein sequence ID" value="GFH60309.1"/>
    <property type="molecule type" value="Genomic_DNA"/>
</dbReference>
<comment type="caution">
    <text evidence="1">The sequence shown here is derived from an EMBL/GenBank/DDBJ whole genome shotgun (WGS) entry which is preliminary data.</text>
</comment>
<dbReference type="AlphaFoldDB" id="A0AAD3D9I5"/>
<accession>A0AAD3D9I5</accession>
<proteinExistence type="predicted"/>
<evidence type="ECO:0008006" key="3">
    <source>
        <dbReference type="Google" id="ProtNLM"/>
    </source>
</evidence>
<evidence type="ECO:0000313" key="2">
    <source>
        <dbReference type="Proteomes" id="UP001054902"/>
    </source>
</evidence>
<organism evidence="1 2">
    <name type="scientific">Chaetoceros tenuissimus</name>
    <dbReference type="NCBI Taxonomy" id="426638"/>
    <lineage>
        <taxon>Eukaryota</taxon>
        <taxon>Sar</taxon>
        <taxon>Stramenopiles</taxon>
        <taxon>Ochrophyta</taxon>
        <taxon>Bacillariophyta</taxon>
        <taxon>Coscinodiscophyceae</taxon>
        <taxon>Chaetocerotophycidae</taxon>
        <taxon>Chaetocerotales</taxon>
        <taxon>Chaetocerotaceae</taxon>
        <taxon>Chaetoceros</taxon>
    </lineage>
</organism>
<protein>
    <recommendedName>
        <fullName evidence="3">F-box domain-containing protein</fullName>
    </recommendedName>
</protein>
<evidence type="ECO:0000313" key="1">
    <source>
        <dbReference type="EMBL" id="GFH60309.1"/>
    </source>
</evidence>
<gene>
    <name evidence="1" type="ORF">CTEN210_16785</name>
</gene>
<dbReference type="SUPFAM" id="SSF52047">
    <property type="entry name" value="RNI-like"/>
    <property type="match status" value="1"/>
</dbReference>
<dbReference type="Proteomes" id="UP001054902">
    <property type="component" value="Unassembled WGS sequence"/>
</dbReference>
<name>A0AAD3D9I5_9STRA</name>
<reference evidence="1 2" key="1">
    <citation type="journal article" date="2021" name="Sci. Rep.">
        <title>The genome of the diatom Chaetoceros tenuissimus carries an ancient integrated fragment of an extant virus.</title>
        <authorList>
            <person name="Hongo Y."/>
            <person name="Kimura K."/>
            <person name="Takaki Y."/>
            <person name="Yoshida Y."/>
            <person name="Baba S."/>
            <person name="Kobayashi G."/>
            <person name="Nagasaki K."/>
            <person name="Hano T."/>
            <person name="Tomaru Y."/>
        </authorList>
    </citation>
    <scope>NUCLEOTIDE SEQUENCE [LARGE SCALE GENOMIC DNA]</scope>
    <source>
        <strain evidence="1 2">NIES-3715</strain>
    </source>
</reference>
<sequence length="525" mass="58777">MEKAGKRKLHHISSSNDGRKNKLLVEHDSNIHLCQPSTAILNGTTSTEIQICQMGSKCSSSSTLASAIVEDNDGVVENELASIRRNTTLTDLCSDTLVHIIQFCLGNDLEYIIQSQDFQNLTLTSKFFHEAIYNFARSTPLKVPGHLKSHQISFLCQKRMKIGEFKFYTLSPLDMFVFLHIMNTCDISDLKRLSLKTYVHDDIQSQNGGNSILDARTIGVNEEDINKKQMSSIEFQKQVAAVISRSSKCFHSLELEFQTGDLYSPLLSNFANSLQYLLLYSANEEPVDDEDTHIAEMARSLSSMEKLKTLVMICCRNIDTLNVPNVEHLKLHCYTTTKHINCPKLKTLEINLIPEKCGTDVLKECPSYAKIEDLIICIVDDESIVRSSNCEEFFQELSSAISAMPSLKKLTLRTKLQSTLKVKSLSLVDLDITEASFVRIAELKCPSLSNVLVECSVLPDQVHNATSNILPCYQFNDQEFAPMLHSESLKALNSIVIYTGNRQSSLLQVPPLSKVTVQGINVPIL</sequence>